<sequence>MKKIVAFPQSNNHLLHINSVSDLNESDYECIREIEKVLIAHNKTERFSLQLLHKHFELQEGEVCLEQTNEKQRTQTVQVIQESDIPDDVDSIETEWYFGNNPSSTRCARKCVKFSGGAHYDEHVFGNK</sequence>
<organism evidence="1 2">
    <name type="scientific">Pseudoalteromonas luteoviolacea S4054</name>
    <dbReference type="NCBI Taxonomy" id="1129367"/>
    <lineage>
        <taxon>Bacteria</taxon>
        <taxon>Pseudomonadati</taxon>
        <taxon>Pseudomonadota</taxon>
        <taxon>Gammaproteobacteria</taxon>
        <taxon>Alteromonadales</taxon>
        <taxon>Pseudoalteromonadaceae</taxon>
        <taxon>Pseudoalteromonas</taxon>
    </lineage>
</organism>
<dbReference type="AlphaFoldDB" id="A0A0F6AD82"/>
<proteinExistence type="predicted"/>
<comment type="caution">
    <text evidence="1">The sequence shown here is derived from an EMBL/GenBank/DDBJ whole genome shotgun (WGS) entry which is preliminary data.</text>
</comment>
<protein>
    <submittedName>
        <fullName evidence="1">Uncharacterized protein</fullName>
    </submittedName>
</protein>
<reference evidence="1 2" key="1">
    <citation type="journal article" date="2015" name="BMC Genomics">
        <title>Genome mining reveals unlocked bioactive potential of marine Gram-negative bacteria.</title>
        <authorList>
            <person name="Machado H."/>
            <person name="Sonnenschein E.C."/>
            <person name="Melchiorsen J."/>
            <person name="Gram L."/>
        </authorList>
    </citation>
    <scope>NUCLEOTIDE SEQUENCE [LARGE SCALE GENOMIC DNA]</scope>
    <source>
        <strain evidence="1 2">S4054</strain>
    </source>
</reference>
<gene>
    <name evidence="1" type="ORF">N479_14420</name>
</gene>
<evidence type="ECO:0000313" key="1">
    <source>
        <dbReference type="EMBL" id="KKE83334.1"/>
    </source>
</evidence>
<name>A0A0F6AD82_9GAMM</name>
<dbReference type="PATRIC" id="fig|1129367.4.peg.2715"/>
<dbReference type="EMBL" id="AUXW01000148">
    <property type="protein sequence ID" value="KKE83334.1"/>
    <property type="molecule type" value="Genomic_DNA"/>
</dbReference>
<evidence type="ECO:0000313" key="2">
    <source>
        <dbReference type="Proteomes" id="UP000033434"/>
    </source>
</evidence>
<dbReference type="Proteomes" id="UP000033434">
    <property type="component" value="Unassembled WGS sequence"/>
</dbReference>
<dbReference type="RefSeq" id="WP_046356320.1">
    <property type="nucleotide sequence ID" value="NZ_AUXW01000148.1"/>
</dbReference>
<accession>A0A0F6AD82</accession>